<comment type="caution">
    <text evidence="7">The sequence shown here is derived from an EMBL/GenBank/DDBJ whole genome shotgun (WGS) entry which is preliminary data.</text>
</comment>
<dbReference type="EMBL" id="JNBS01000316">
    <property type="protein sequence ID" value="OQS06713.1"/>
    <property type="molecule type" value="Genomic_DNA"/>
</dbReference>
<evidence type="ECO:0000256" key="5">
    <source>
        <dbReference type="SAM" id="Phobius"/>
    </source>
</evidence>
<dbReference type="GO" id="GO:0015095">
    <property type="term" value="F:magnesium ion transmembrane transporter activity"/>
    <property type="evidence" value="ECO:0007669"/>
    <property type="project" value="InterPro"/>
</dbReference>
<dbReference type="OrthoDB" id="165382at2759"/>
<feature type="transmembrane region" description="Helical" evidence="5">
    <location>
        <begin position="1050"/>
        <end position="1067"/>
    </location>
</feature>
<sequence>MGSGGSVDEGSMLYVDEHGSIGLKSDYTESLLPEMDFDIKQPVVTKQHEAIIHKHWAIVCRGTAVFHKEKHLTPTKFFATTFYSNLFKAAPEVRPMFRSSMTVQGKALTGLVALLATVIKANNIVSACHDLARMHARYGTTKAHYTSIGKTLIQTLEEVSGPEWSEEIRTAYLTSYCLLYYIMLPVILETPRRPLQLCLPGHVARKQALSNSSFRLTIAVDFPLRYHPGDSILLGLAMKDGEVRRSYAITSLYEAGMHTFDICVYANSETSKWLCGVPTDTVINIYWINAGVHLETDTHTSIPRKLLFISENMSAAPLFAMTKGLYTIRDQHDGDRNNFFYRKLNLQNNIPQIVYDIFIFYSNRKMGGGVSHEESSMIYSDSDGNLCIKDAFLAALTDAMDLEIKRPIVKREHEPLIKKHWAAVVKGTSAFDPAKHLTPTKFFYTTFYSMMFEESPTIRPMFRSAMTVQGKVLAGIIGTMATVIKSKNVVQFCQDMAARHTTFGATKDHYNVMGTVLLKTLAIVSGPEWNDAVAEAYLTSYCFLYYIMLPVKLLQKKCCHQLLCVFPSQWISHYVIILVIQFYLAFPMPGGEVRRSYAITSVYDVNVKSFDICVENVSASSKWLSDLEVDGIVNVYWINGGVHFETDTPESIPKKLLFISEGIGAAPLYAMTKGVYAIRDAWDGNIVAIQCTAEPVPLFQTINWDKSKIITDRYLSKERIAAMAPDISQRRLYIAGSAAFATEAKNLFIQAGGNSNEIEVYNFDNTPYIEVANKIYLDFVMSWLLGVLLSAVSSIVGVLGKVMLKLSFNHQSTSRWWWAGGMFCIVVLNPVLCLAAYNFAPQSLLAPMGGLCIVWNSIFSPWILEEPLRARDIFGAALIFLGCIVVSVNGGHEIHRIPVDDLPSHFLSVQFIVYFCIFAITSIGLRYLSSAAFNQNHSPDLKFPYKKVSCRVALSILAGSLSGQLYCMTSLLRLLQNGVTVLFTSPLAYFVGAGAIFFALAGLHVLNMALKLYDALFVIYLYESTLIATGAISGICFFDDMYNVSLLRWILYWVGISGMFLGIGVISHGEALKLRSRGEPIVAEGGEASRTLLV</sequence>
<proteinExistence type="predicted"/>
<organism evidence="7 8">
    <name type="scientific">Thraustotheca clavata</name>
    <dbReference type="NCBI Taxonomy" id="74557"/>
    <lineage>
        <taxon>Eukaryota</taxon>
        <taxon>Sar</taxon>
        <taxon>Stramenopiles</taxon>
        <taxon>Oomycota</taxon>
        <taxon>Saprolegniomycetes</taxon>
        <taxon>Saprolegniales</taxon>
        <taxon>Achlyaceae</taxon>
        <taxon>Thraustotheca</taxon>
    </lineage>
</organism>
<evidence type="ECO:0000256" key="2">
    <source>
        <dbReference type="ARBA" id="ARBA00022692"/>
    </source>
</evidence>
<dbReference type="SUPFAM" id="SSF46458">
    <property type="entry name" value="Globin-like"/>
    <property type="match status" value="2"/>
</dbReference>
<dbReference type="GO" id="GO:0016020">
    <property type="term" value="C:membrane"/>
    <property type="evidence" value="ECO:0007669"/>
    <property type="project" value="UniProtKB-SubCell"/>
</dbReference>
<dbReference type="SUPFAM" id="SSF63380">
    <property type="entry name" value="Riboflavin synthase domain-like"/>
    <property type="match status" value="1"/>
</dbReference>
<keyword evidence="4 5" id="KW-0472">Membrane</keyword>
<feature type="transmembrane region" description="Helical" evidence="5">
    <location>
        <begin position="987"/>
        <end position="1006"/>
    </location>
</feature>
<keyword evidence="3 5" id="KW-1133">Transmembrane helix</keyword>
<dbReference type="PANTHER" id="PTHR12570">
    <property type="match status" value="1"/>
</dbReference>
<evidence type="ECO:0000256" key="1">
    <source>
        <dbReference type="ARBA" id="ARBA00004141"/>
    </source>
</evidence>
<dbReference type="PANTHER" id="PTHR12570:SF9">
    <property type="entry name" value="MAGNESIUM TRANSPORTER NIPA8-RELATED"/>
    <property type="match status" value="1"/>
</dbReference>
<dbReference type="InterPro" id="IPR000971">
    <property type="entry name" value="Globin"/>
</dbReference>
<keyword evidence="8" id="KW-1185">Reference proteome</keyword>
<dbReference type="Pfam" id="PF00042">
    <property type="entry name" value="Globin"/>
    <property type="match status" value="2"/>
</dbReference>
<feature type="transmembrane region" description="Helical" evidence="5">
    <location>
        <begin position="950"/>
        <end position="975"/>
    </location>
</feature>
<evidence type="ECO:0000259" key="6">
    <source>
        <dbReference type="Pfam" id="PF00042"/>
    </source>
</evidence>
<evidence type="ECO:0000313" key="8">
    <source>
        <dbReference type="Proteomes" id="UP000243217"/>
    </source>
</evidence>
<dbReference type="InterPro" id="IPR009050">
    <property type="entry name" value="Globin-like_sf"/>
</dbReference>
<dbReference type="Gene3D" id="1.10.3730.20">
    <property type="match status" value="1"/>
</dbReference>
<dbReference type="SUPFAM" id="SSF103481">
    <property type="entry name" value="Multidrug resistance efflux transporter EmrE"/>
    <property type="match status" value="1"/>
</dbReference>
<feature type="transmembrane region" description="Helical" evidence="5">
    <location>
        <begin position="845"/>
        <end position="864"/>
    </location>
</feature>
<dbReference type="GO" id="GO:0020037">
    <property type="term" value="F:heme binding"/>
    <property type="evidence" value="ECO:0007669"/>
    <property type="project" value="InterPro"/>
</dbReference>
<name>A0A1W0A8U5_9STRA</name>
<feature type="transmembrane region" description="Helical" evidence="5">
    <location>
        <begin position="1018"/>
        <end position="1038"/>
    </location>
</feature>
<dbReference type="InterPro" id="IPR008521">
    <property type="entry name" value="Mg_trans_NIPA"/>
</dbReference>
<feature type="transmembrane region" description="Helical" evidence="5">
    <location>
        <begin position="911"/>
        <end position="929"/>
    </location>
</feature>
<protein>
    <recommendedName>
        <fullName evidence="6">Globin domain-containing protein</fullName>
    </recommendedName>
</protein>
<feature type="domain" description="Globin" evidence="6">
    <location>
        <begin position="81"/>
        <end position="172"/>
    </location>
</feature>
<dbReference type="InterPro" id="IPR039261">
    <property type="entry name" value="FNR_nucleotide-bd"/>
</dbReference>
<comment type="subcellular location">
    <subcellularLocation>
        <location evidence="1">Membrane</location>
        <topology evidence="1">Multi-pass membrane protein</topology>
    </subcellularLocation>
</comment>
<dbReference type="AlphaFoldDB" id="A0A1W0A8U5"/>
<dbReference type="SUPFAM" id="SSF52343">
    <property type="entry name" value="Ferredoxin reductase-like, C-terminal NADP-linked domain"/>
    <property type="match status" value="1"/>
</dbReference>
<feature type="transmembrane region" description="Helical" evidence="5">
    <location>
        <begin position="816"/>
        <end position="839"/>
    </location>
</feature>
<accession>A0A1W0A8U5</accession>
<dbReference type="InterPro" id="IPR017938">
    <property type="entry name" value="Riboflavin_synthase-like_b-brl"/>
</dbReference>
<dbReference type="GO" id="GO:0019825">
    <property type="term" value="F:oxygen binding"/>
    <property type="evidence" value="ECO:0007669"/>
    <property type="project" value="InterPro"/>
</dbReference>
<dbReference type="Gene3D" id="1.10.490.10">
    <property type="entry name" value="Globins"/>
    <property type="match status" value="2"/>
</dbReference>
<feature type="domain" description="Globin" evidence="6">
    <location>
        <begin position="446"/>
        <end position="537"/>
    </location>
</feature>
<evidence type="ECO:0000256" key="3">
    <source>
        <dbReference type="ARBA" id="ARBA00022989"/>
    </source>
</evidence>
<dbReference type="InterPro" id="IPR037185">
    <property type="entry name" value="EmrE-like"/>
</dbReference>
<feature type="transmembrane region" description="Helical" evidence="5">
    <location>
        <begin position="873"/>
        <end position="891"/>
    </location>
</feature>
<dbReference type="Proteomes" id="UP000243217">
    <property type="component" value="Unassembled WGS sequence"/>
</dbReference>
<gene>
    <name evidence="7" type="ORF">THRCLA_01266</name>
</gene>
<dbReference type="Pfam" id="PF05653">
    <property type="entry name" value="Mg_trans_NIPA"/>
    <property type="match status" value="1"/>
</dbReference>
<dbReference type="InterPro" id="IPR012292">
    <property type="entry name" value="Globin/Proto"/>
</dbReference>
<evidence type="ECO:0000256" key="4">
    <source>
        <dbReference type="ARBA" id="ARBA00023136"/>
    </source>
</evidence>
<feature type="transmembrane region" description="Helical" evidence="5">
    <location>
        <begin position="783"/>
        <end position="804"/>
    </location>
</feature>
<evidence type="ECO:0000313" key="7">
    <source>
        <dbReference type="EMBL" id="OQS06713.1"/>
    </source>
</evidence>
<reference evidence="7 8" key="1">
    <citation type="journal article" date="2014" name="Genome Biol. Evol.">
        <title>The secreted proteins of Achlya hypogyna and Thraustotheca clavata identify the ancestral oomycete secretome and reveal gene acquisitions by horizontal gene transfer.</title>
        <authorList>
            <person name="Misner I."/>
            <person name="Blouin N."/>
            <person name="Leonard G."/>
            <person name="Richards T.A."/>
            <person name="Lane C.E."/>
        </authorList>
    </citation>
    <scope>NUCLEOTIDE SEQUENCE [LARGE SCALE GENOMIC DNA]</scope>
    <source>
        <strain evidence="7 8">ATCC 34112</strain>
    </source>
</reference>
<keyword evidence="2 5" id="KW-0812">Transmembrane</keyword>